<dbReference type="Proteomes" id="UP001165652">
    <property type="component" value="Unassembled WGS sequence"/>
</dbReference>
<keyword evidence="8" id="KW-1185">Reference proteome</keyword>
<dbReference type="CDD" id="cd06581">
    <property type="entry name" value="TM_PBP1_LivM_like"/>
    <property type="match status" value="1"/>
</dbReference>
<feature type="transmembrane region" description="Helical" evidence="6">
    <location>
        <begin position="31"/>
        <end position="51"/>
    </location>
</feature>
<evidence type="ECO:0000256" key="1">
    <source>
        <dbReference type="ARBA" id="ARBA00004651"/>
    </source>
</evidence>
<feature type="transmembrane region" description="Helical" evidence="6">
    <location>
        <begin position="82"/>
        <end position="104"/>
    </location>
</feature>
<dbReference type="Pfam" id="PF02653">
    <property type="entry name" value="BPD_transp_2"/>
    <property type="match status" value="1"/>
</dbReference>
<evidence type="ECO:0000256" key="4">
    <source>
        <dbReference type="ARBA" id="ARBA00022989"/>
    </source>
</evidence>
<keyword evidence="5 6" id="KW-0472">Membrane</keyword>
<sequence>MTATDLLRPLLVVAVFAVVPWLGVSNATLNFLVYMLIVALAAQGWNILGGFGGQYSFGHAAFFGTGAYATAILQVQLGVNAWVGLVCGVAAGVAVGLFVGFLSFRSGLRGSYFALVTLAFAEVFRVVANAAGFTGGAAGLLIRLEPGVATLQFADRRITCMLVLGFVGLGLVISTWLTRSRFGAHLIAVRENEQAAEALGVDPMRVKLGAIALSAALTALAGCLYAQYFLFIDATIAYGPWISVEALLAPLVGGAGTVFGPLIGALALHGLGEATKGIAGSVPGIDLVVFGVVLILVIAFLPGGLMGGLARLAGRLRTIARGRRPAVEA</sequence>
<dbReference type="RefSeq" id="WP_272776043.1">
    <property type="nucleotide sequence ID" value="NZ_JAQQLI010000006.1"/>
</dbReference>
<proteinExistence type="predicted"/>
<keyword evidence="3 6" id="KW-0812">Transmembrane</keyword>
<dbReference type="PANTHER" id="PTHR30482">
    <property type="entry name" value="HIGH-AFFINITY BRANCHED-CHAIN AMINO ACID TRANSPORT SYSTEM PERMEASE"/>
    <property type="match status" value="1"/>
</dbReference>
<feature type="transmembrane region" description="Helical" evidence="6">
    <location>
        <begin position="158"/>
        <end position="177"/>
    </location>
</feature>
<organism evidence="7 8">
    <name type="scientific">Rhodoplanes tepidamans</name>
    <name type="common">Rhodoplanes cryptolactis</name>
    <dbReference type="NCBI Taxonomy" id="200616"/>
    <lineage>
        <taxon>Bacteria</taxon>
        <taxon>Pseudomonadati</taxon>
        <taxon>Pseudomonadota</taxon>
        <taxon>Alphaproteobacteria</taxon>
        <taxon>Hyphomicrobiales</taxon>
        <taxon>Nitrobacteraceae</taxon>
        <taxon>Rhodoplanes</taxon>
    </lineage>
</organism>
<dbReference type="InterPro" id="IPR001851">
    <property type="entry name" value="ABC_transp_permease"/>
</dbReference>
<evidence type="ECO:0000313" key="8">
    <source>
        <dbReference type="Proteomes" id="UP001165652"/>
    </source>
</evidence>
<feature type="transmembrane region" description="Helical" evidence="6">
    <location>
        <begin position="208"/>
        <end position="232"/>
    </location>
</feature>
<dbReference type="EMBL" id="JAQQLI010000006">
    <property type="protein sequence ID" value="MDC7785195.1"/>
    <property type="molecule type" value="Genomic_DNA"/>
</dbReference>
<gene>
    <name evidence="7" type="ORF">PQJ73_05825</name>
</gene>
<feature type="transmembrane region" description="Helical" evidence="6">
    <location>
        <begin position="57"/>
        <end position="75"/>
    </location>
</feature>
<evidence type="ECO:0000313" key="7">
    <source>
        <dbReference type="EMBL" id="MDC7785195.1"/>
    </source>
</evidence>
<comment type="subcellular location">
    <subcellularLocation>
        <location evidence="1">Cell membrane</location>
        <topology evidence="1">Multi-pass membrane protein</topology>
    </subcellularLocation>
</comment>
<comment type="caution">
    <text evidence="7">The sequence shown here is derived from an EMBL/GenBank/DDBJ whole genome shotgun (WGS) entry which is preliminary data.</text>
</comment>
<feature type="transmembrane region" description="Helical" evidence="6">
    <location>
        <begin position="244"/>
        <end position="268"/>
    </location>
</feature>
<protein>
    <submittedName>
        <fullName evidence="7">Branched-chain amino acid ABC transporter permease</fullName>
    </submittedName>
</protein>
<reference evidence="7" key="1">
    <citation type="journal article" date="2023" name="Microbiol Resour">
        <title>Genome Sequences of Rhodoplanes serenus and Two Thermotolerant Strains, Rhodoplanes tepidamans and 'Rhodoplanes cryptolactis,' Further Refine the Genus.</title>
        <authorList>
            <person name="Rayyan A.A."/>
            <person name="Kyndt J.A."/>
        </authorList>
    </citation>
    <scope>NUCLEOTIDE SEQUENCE</scope>
    <source>
        <strain evidence="7">DSM 9987</strain>
    </source>
</reference>
<keyword evidence="4 6" id="KW-1133">Transmembrane helix</keyword>
<evidence type="ECO:0000256" key="2">
    <source>
        <dbReference type="ARBA" id="ARBA00022475"/>
    </source>
</evidence>
<keyword evidence="2" id="KW-1003">Cell membrane</keyword>
<name>A0ABT5J827_RHOTP</name>
<evidence type="ECO:0000256" key="3">
    <source>
        <dbReference type="ARBA" id="ARBA00022692"/>
    </source>
</evidence>
<evidence type="ECO:0000256" key="5">
    <source>
        <dbReference type="ARBA" id="ARBA00023136"/>
    </source>
</evidence>
<feature type="transmembrane region" description="Helical" evidence="6">
    <location>
        <begin position="288"/>
        <end position="314"/>
    </location>
</feature>
<feature type="transmembrane region" description="Helical" evidence="6">
    <location>
        <begin position="6"/>
        <end position="24"/>
    </location>
</feature>
<dbReference type="InterPro" id="IPR043428">
    <property type="entry name" value="LivM-like"/>
</dbReference>
<dbReference type="PANTHER" id="PTHR30482:SF10">
    <property type="entry name" value="HIGH-AFFINITY BRANCHED-CHAIN AMINO ACID TRANSPORT PROTEIN BRAE"/>
    <property type="match status" value="1"/>
</dbReference>
<evidence type="ECO:0000256" key="6">
    <source>
        <dbReference type="SAM" id="Phobius"/>
    </source>
</evidence>
<reference evidence="7" key="2">
    <citation type="submission" date="2023-02" db="EMBL/GenBank/DDBJ databases">
        <authorList>
            <person name="Rayyan A."/>
            <person name="Meyer T."/>
            <person name="Kyndt J.A."/>
        </authorList>
    </citation>
    <scope>NUCLEOTIDE SEQUENCE</scope>
    <source>
        <strain evidence="7">DSM 9987</strain>
    </source>
</reference>
<accession>A0ABT5J827</accession>